<protein>
    <submittedName>
        <fullName evidence="2">GreA/GreB family elongation factor</fullName>
    </submittedName>
</protein>
<dbReference type="AlphaFoldDB" id="A0A939K0S6"/>
<proteinExistence type="predicted"/>
<dbReference type="GO" id="GO:0070063">
    <property type="term" value="F:RNA polymerase binding"/>
    <property type="evidence" value="ECO:0007669"/>
    <property type="project" value="InterPro"/>
</dbReference>
<dbReference type="InterPro" id="IPR001437">
    <property type="entry name" value="Tscrpt_elong_fac_GreA/B_C"/>
</dbReference>
<reference evidence="2" key="1">
    <citation type="submission" date="2021-03" db="EMBL/GenBank/DDBJ databases">
        <title>Fibrella sp. HMF5335 genome sequencing and assembly.</title>
        <authorList>
            <person name="Kang H."/>
            <person name="Kim H."/>
            <person name="Bae S."/>
            <person name="Joh K."/>
        </authorList>
    </citation>
    <scope>NUCLEOTIDE SEQUENCE</scope>
    <source>
        <strain evidence="2">HMF5335</strain>
    </source>
</reference>
<dbReference type="GO" id="GO:0032784">
    <property type="term" value="P:regulation of DNA-templated transcription elongation"/>
    <property type="evidence" value="ECO:0007669"/>
    <property type="project" value="InterPro"/>
</dbReference>
<dbReference type="SUPFAM" id="SSF54534">
    <property type="entry name" value="FKBP-like"/>
    <property type="match status" value="1"/>
</dbReference>
<dbReference type="GO" id="GO:0006354">
    <property type="term" value="P:DNA-templated transcription elongation"/>
    <property type="evidence" value="ECO:0007669"/>
    <property type="project" value="TreeGrafter"/>
</dbReference>
<sequence>MVNRIISKLDCQRLKERVEQAKTNDKISPLQVINLLRGIDAATLLDPVKMPRNVVTMRSVVTLEYVETGRKLDVCLVYPEEADSTQNRISIFAPLATALFGYKQGAIISLPTPFGSVNVRISQILYQPEAAGDLTN</sequence>
<dbReference type="Gene3D" id="3.10.50.30">
    <property type="entry name" value="Transcription elongation factor, GreA/GreB, C-terminal domain"/>
    <property type="match status" value="1"/>
</dbReference>
<name>A0A939K0S6_9BACT</name>
<evidence type="ECO:0000313" key="2">
    <source>
        <dbReference type="EMBL" id="MBO0936412.1"/>
    </source>
</evidence>
<dbReference type="RefSeq" id="WP_207363978.1">
    <property type="nucleotide sequence ID" value="NZ_JAFMYV010000003.1"/>
</dbReference>
<comment type="caution">
    <text evidence="2">The sequence shown here is derived from an EMBL/GenBank/DDBJ whole genome shotgun (WGS) entry which is preliminary data.</text>
</comment>
<evidence type="ECO:0000259" key="1">
    <source>
        <dbReference type="Pfam" id="PF01272"/>
    </source>
</evidence>
<keyword evidence="3" id="KW-1185">Reference proteome</keyword>
<dbReference type="Pfam" id="PF01272">
    <property type="entry name" value="GreA_GreB"/>
    <property type="match status" value="1"/>
</dbReference>
<dbReference type="Proteomes" id="UP000664034">
    <property type="component" value="Unassembled WGS sequence"/>
</dbReference>
<dbReference type="PANTHER" id="PTHR30437:SF5">
    <property type="entry name" value="REGULATOR OF NUCLEOSIDE DIPHOSPHATE KINASE"/>
    <property type="match status" value="1"/>
</dbReference>
<gene>
    <name evidence="2" type="ORF">J2I47_07610</name>
</gene>
<dbReference type="EMBL" id="JAFMYV010000003">
    <property type="protein sequence ID" value="MBO0936412.1"/>
    <property type="molecule type" value="Genomic_DNA"/>
</dbReference>
<dbReference type="InterPro" id="IPR036953">
    <property type="entry name" value="GreA/GreB_C_sf"/>
</dbReference>
<organism evidence="2 3">
    <name type="scientific">Fibrella rubiginis</name>
    <dbReference type="NCBI Taxonomy" id="2817060"/>
    <lineage>
        <taxon>Bacteria</taxon>
        <taxon>Pseudomonadati</taxon>
        <taxon>Bacteroidota</taxon>
        <taxon>Cytophagia</taxon>
        <taxon>Cytophagales</taxon>
        <taxon>Spirosomataceae</taxon>
        <taxon>Fibrella</taxon>
    </lineage>
</organism>
<dbReference type="InterPro" id="IPR023459">
    <property type="entry name" value="Tscrpt_elong_fac_GreA/B_fam"/>
</dbReference>
<dbReference type="GO" id="GO:0003746">
    <property type="term" value="F:translation elongation factor activity"/>
    <property type="evidence" value="ECO:0007669"/>
    <property type="project" value="UniProtKB-KW"/>
</dbReference>
<dbReference type="PANTHER" id="PTHR30437">
    <property type="entry name" value="TRANSCRIPTION ELONGATION FACTOR GREA"/>
    <property type="match status" value="1"/>
</dbReference>
<evidence type="ECO:0000313" key="3">
    <source>
        <dbReference type="Proteomes" id="UP000664034"/>
    </source>
</evidence>
<feature type="domain" description="Transcription elongation factor GreA/GreB C-terminal" evidence="1">
    <location>
        <begin position="51"/>
        <end position="126"/>
    </location>
</feature>
<keyword evidence="2" id="KW-0251">Elongation factor</keyword>
<keyword evidence="2" id="KW-0648">Protein biosynthesis</keyword>
<accession>A0A939K0S6</accession>
<dbReference type="GO" id="GO:0003677">
    <property type="term" value="F:DNA binding"/>
    <property type="evidence" value="ECO:0007669"/>
    <property type="project" value="InterPro"/>
</dbReference>